<dbReference type="EMBL" id="CM023486">
    <property type="protein sequence ID" value="KAH6928893.1"/>
    <property type="molecule type" value="Genomic_DNA"/>
</dbReference>
<proteinExistence type="predicted"/>
<evidence type="ECO:0000313" key="1">
    <source>
        <dbReference type="EMBL" id="KAH6928893.1"/>
    </source>
</evidence>
<organism evidence="1 2">
    <name type="scientific">Hyalomma asiaticum</name>
    <name type="common">Tick</name>
    <dbReference type="NCBI Taxonomy" id="266040"/>
    <lineage>
        <taxon>Eukaryota</taxon>
        <taxon>Metazoa</taxon>
        <taxon>Ecdysozoa</taxon>
        <taxon>Arthropoda</taxon>
        <taxon>Chelicerata</taxon>
        <taxon>Arachnida</taxon>
        <taxon>Acari</taxon>
        <taxon>Parasitiformes</taxon>
        <taxon>Ixodida</taxon>
        <taxon>Ixodoidea</taxon>
        <taxon>Ixodidae</taxon>
        <taxon>Hyalomminae</taxon>
        <taxon>Hyalomma</taxon>
    </lineage>
</organism>
<gene>
    <name evidence="1" type="ORF">HPB50_020701</name>
</gene>
<accession>A0ACB7S5F5</accession>
<protein>
    <submittedName>
        <fullName evidence="1">Uncharacterized protein</fullName>
    </submittedName>
</protein>
<reference evidence="1" key="1">
    <citation type="submission" date="2020-05" db="EMBL/GenBank/DDBJ databases">
        <title>Large-scale comparative analyses of tick genomes elucidate their genetic diversity and vector capacities.</title>
        <authorList>
            <person name="Jia N."/>
            <person name="Wang J."/>
            <person name="Shi W."/>
            <person name="Du L."/>
            <person name="Sun Y."/>
            <person name="Zhan W."/>
            <person name="Jiang J."/>
            <person name="Wang Q."/>
            <person name="Zhang B."/>
            <person name="Ji P."/>
            <person name="Sakyi L.B."/>
            <person name="Cui X."/>
            <person name="Yuan T."/>
            <person name="Jiang B."/>
            <person name="Yang W."/>
            <person name="Lam T.T.-Y."/>
            <person name="Chang Q."/>
            <person name="Ding S."/>
            <person name="Wang X."/>
            <person name="Zhu J."/>
            <person name="Ruan X."/>
            <person name="Zhao L."/>
            <person name="Wei J."/>
            <person name="Que T."/>
            <person name="Du C."/>
            <person name="Cheng J."/>
            <person name="Dai P."/>
            <person name="Han X."/>
            <person name="Huang E."/>
            <person name="Gao Y."/>
            <person name="Liu J."/>
            <person name="Shao H."/>
            <person name="Ye R."/>
            <person name="Li L."/>
            <person name="Wei W."/>
            <person name="Wang X."/>
            <person name="Wang C."/>
            <person name="Yang T."/>
            <person name="Huo Q."/>
            <person name="Li W."/>
            <person name="Guo W."/>
            <person name="Chen H."/>
            <person name="Zhou L."/>
            <person name="Ni X."/>
            <person name="Tian J."/>
            <person name="Zhou Y."/>
            <person name="Sheng Y."/>
            <person name="Liu T."/>
            <person name="Pan Y."/>
            <person name="Xia L."/>
            <person name="Li J."/>
            <person name="Zhao F."/>
            <person name="Cao W."/>
        </authorList>
    </citation>
    <scope>NUCLEOTIDE SEQUENCE</scope>
    <source>
        <strain evidence="1">Hyas-2018</strain>
    </source>
</reference>
<dbReference type="Proteomes" id="UP000821845">
    <property type="component" value="Chromosome 6"/>
</dbReference>
<evidence type="ECO:0000313" key="2">
    <source>
        <dbReference type="Proteomes" id="UP000821845"/>
    </source>
</evidence>
<keyword evidence="2" id="KW-1185">Reference proteome</keyword>
<sequence length="481" mass="52103">MQSGPAENQQASTSTGELHFFTLWPYEDRVFLRALYKKFACTKVHLMAPIMKSAPRDRWDCGHWNMWRNMARAVRSRLRRQVSPKKMESFFWDVIAQGTDADDVTERLDRLIYGPYAPCSAVHTSSGALVRKVREAESETTSSEEYDESLEDDDDSDFTLRSSRSGRRKSKDTGRAAKRARSSSPEDQRLPSEGAASSESVKVRRISSVSDPDVALQPESLPSEACKVGDTLARRQAFQQDARSGAAGETVEYHATGAPGQRIAHGLVEPCTVGTEATPPLLNDRPPLVCASSSGSIGVTTTAQLSSHASGEAKLDDDDLSPPCAAEKSLTSVSTLPCLDDDPPRCDVADGNMSGGSTNQPTDAEVNHETANAVPDAEVNRDAANPAPNAELIPETASSSPVAEVNREVINGASVAPVNHEVANHEDQGVQCAPTCADKAVQCNVDSSRVADMMQREHLLRIEVMELHTKVVMKKLRPPPP</sequence>
<comment type="caution">
    <text evidence="1">The sequence shown here is derived from an EMBL/GenBank/DDBJ whole genome shotgun (WGS) entry which is preliminary data.</text>
</comment>
<name>A0ACB7S5F5_HYAAI</name>